<accession>A0AAD8ERW5</accession>
<keyword evidence="2" id="KW-0732">Signal</keyword>
<dbReference type="AlphaFoldDB" id="A0AAD8ERW5"/>
<evidence type="ECO:0000256" key="1">
    <source>
        <dbReference type="SAM" id="MobiDB-lite"/>
    </source>
</evidence>
<feature type="compositionally biased region" description="Low complexity" evidence="1">
    <location>
        <begin position="121"/>
        <end position="160"/>
    </location>
</feature>
<name>A0AAD8ERW5_DIPPU</name>
<feature type="region of interest" description="Disordered" evidence="1">
    <location>
        <begin position="37"/>
        <end position="160"/>
    </location>
</feature>
<feature type="signal peptide" evidence="2">
    <location>
        <begin position="1"/>
        <end position="17"/>
    </location>
</feature>
<proteinExistence type="predicted"/>
<dbReference type="EMBL" id="JASPKZ010000467">
    <property type="protein sequence ID" value="KAJ9599804.1"/>
    <property type="molecule type" value="Genomic_DNA"/>
</dbReference>
<reference evidence="3" key="1">
    <citation type="journal article" date="2023" name="IScience">
        <title>Live-bearing cockroach genome reveals convergent evolutionary mechanisms linked to viviparity in insects and beyond.</title>
        <authorList>
            <person name="Fouks B."/>
            <person name="Harrison M.C."/>
            <person name="Mikhailova A.A."/>
            <person name="Marchal E."/>
            <person name="English S."/>
            <person name="Carruthers M."/>
            <person name="Jennings E.C."/>
            <person name="Chiamaka E.L."/>
            <person name="Frigard R.A."/>
            <person name="Pippel M."/>
            <person name="Attardo G.M."/>
            <person name="Benoit J.B."/>
            <person name="Bornberg-Bauer E."/>
            <person name="Tobe S.S."/>
        </authorList>
    </citation>
    <scope>NUCLEOTIDE SEQUENCE</scope>
    <source>
        <strain evidence="3">Stay&amp;Tobe</strain>
    </source>
</reference>
<reference evidence="3" key="2">
    <citation type="submission" date="2023-05" db="EMBL/GenBank/DDBJ databases">
        <authorList>
            <person name="Fouks B."/>
        </authorList>
    </citation>
    <scope>NUCLEOTIDE SEQUENCE</scope>
    <source>
        <strain evidence="3">Stay&amp;Tobe</strain>
        <tissue evidence="3">Testes</tissue>
    </source>
</reference>
<feature type="chain" id="PRO_5041902410" evidence="2">
    <location>
        <begin position="18"/>
        <end position="234"/>
    </location>
</feature>
<feature type="non-terminal residue" evidence="3">
    <location>
        <position position="1"/>
    </location>
</feature>
<evidence type="ECO:0000256" key="2">
    <source>
        <dbReference type="SAM" id="SignalP"/>
    </source>
</evidence>
<dbReference type="Proteomes" id="UP001233999">
    <property type="component" value="Unassembled WGS sequence"/>
</dbReference>
<evidence type="ECO:0000313" key="3">
    <source>
        <dbReference type="EMBL" id="KAJ9599804.1"/>
    </source>
</evidence>
<gene>
    <name evidence="3" type="ORF">L9F63_009844</name>
</gene>
<keyword evidence="4" id="KW-1185">Reference proteome</keyword>
<sequence length="234" mass="25054">VVVQLLVVMRTALPASAGSPPIPLGHQPGPCSLAQRVGPIGPRAKPSDGFPIRRPWRLQTPQSLHCRPLAAERRGLGRPRTSASAASKIQAAACSTRDPARQRRGSTATSSSRSRSRSTRSSRMPRAGAASGGRSRSGSRSRSSTSRSRSTSSTSSSRAAAADVDIDIPYGHPTAAVTNKIRRLRNANHNTSKADCVTTFLHSNQYREFNKTCKSDEISEGPAFGITMDGYIYR</sequence>
<evidence type="ECO:0000313" key="4">
    <source>
        <dbReference type="Proteomes" id="UP001233999"/>
    </source>
</evidence>
<feature type="non-terminal residue" evidence="3">
    <location>
        <position position="234"/>
    </location>
</feature>
<feature type="compositionally biased region" description="Low complexity" evidence="1">
    <location>
        <begin position="82"/>
        <end position="95"/>
    </location>
</feature>
<organism evidence="3 4">
    <name type="scientific">Diploptera punctata</name>
    <name type="common">Pacific beetle cockroach</name>
    <dbReference type="NCBI Taxonomy" id="6984"/>
    <lineage>
        <taxon>Eukaryota</taxon>
        <taxon>Metazoa</taxon>
        <taxon>Ecdysozoa</taxon>
        <taxon>Arthropoda</taxon>
        <taxon>Hexapoda</taxon>
        <taxon>Insecta</taxon>
        <taxon>Pterygota</taxon>
        <taxon>Neoptera</taxon>
        <taxon>Polyneoptera</taxon>
        <taxon>Dictyoptera</taxon>
        <taxon>Blattodea</taxon>
        <taxon>Blaberoidea</taxon>
        <taxon>Blaberidae</taxon>
        <taxon>Diplopterinae</taxon>
        <taxon>Diploptera</taxon>
    </lineage>
</organism>
<comment type="caution">
    <text evidence="3">The sequence shown here is derived from an EMBL/GenBank/DDBJ whole genome shotgun (WGS) entry which is preliminary data.</text>
</comment>
<protein>
    <submittedName>
        <fullName evidence="3">Uncharacterized protein</fullName>
    </submittedName>
</protein>